<dbReference type="InterPro" id="IPR002035">
    <property type="entry name" value="VWF_A"/>
</dbReference>
<dbReference type="EMBL" id="OX597818">
    <property type="protein sequence ID" value="CAI9723174.1"/>
    <property type="molecule type" value="Genomic_DNA"/>
</dbReference>
<dbReference type="PROSITE" id="PS50234">
    <property type="entry name" value="VWFA"/>
    <property type="match status" value="3"/>
</dbReference>
<feature type="domain" description="VWFA" evidence="2">
    <location>
        <begin position="1357"/>
        <end position="1535"/>
    </location>
</feature>
<evidence type="ECO:0000259" key="2">
    <source>
        <dbReference type="PROSITE" id="PS50234"/>
    </source>
</evidence>
<feature type="signal peptide" evidence="1">
    <location>
        <begin position="1"/>
        <end position="20"/>
    </location>
</feature>
<evidence type="ECO:0000313" key="5">
    <source>
        <dbReference type="Proteomes" id="UP001162480"/>
    </source>
</evidence>
<evidence type="ECO:0008006" key="6">
    <source>
        <dbReference type="Google" id="ProtNLM"/>
    </source>
</evidence>
<dbReference type="InterPro" id="IPR050934">
    <property type="entry name" value="ITIH"/>
</dbReference>
<dbReference type="PANTHER" id="PTHR10338:SF108">
    <property type="entry name" value="INTER-ALPHA-TRYPSIN INHIBITOR HEAVY CHAIN H4-LIKE PROTEIN"/>
    <property type="match status" value="1"/>
</dbReference>
<evidence type="ECO:0000256" key="1">
    <source>
        <dbReference type="SAM" id="SignalP"/>
    </source>
</evidence>
<dbReference type="Proteomes" id="UP001162480">
    <property type="component" value="Chromosome 5"/>
</dbReference>
<dbReference type="InterPro" id="IPR013694">
    <property type="entry name" value="VIT"/>
</dbReference>
<accession>A0AA36AW56</accession>
<dbReference type="InterPro" id="IPR036465">
    <property type="entry name" value="vWFA_dom_sf"/>
</dbReference>
<evidence type="ECO:0000313" key="4">
    <source>
        <dbReference type="EMBL" id="CAI9723174.1"/>
    </source>
</evidence>
<feature type="domain" description="VWFA" evidence="2">
    <location>
        <begin position="300"/>
        <end position="478"/>
    </location>
</feature>
<feature type="domain" description="VWFA" evidence="2">
    <location>
        <begin position="2160"/>
        <end position="2338"/>
    </location>
</feature>
<dbReference type="SMART" id="SM00327">
    <property type="entry name" value="VWA"/>
    <property type="match status" value="3"/>
</dbReference>
<name>A0AA36AW56_OCTVU</name>
<feature type="domain" description="VIT" evidence="3">
    <location>
        <begin position="1899"/>
        <end position="2028"/>
    </location>
</feature>
<evidence type="ECO:0000259" key="3">
    <source>
        <dbReference type="PROSITE" id="PS51468"/>
    </source>
</evidence>
<keyword evidence="5" id="KW-1185">Reference proteome</keyword>
<dbReference type="SUPFAM" id="SSF53300">
    <property type="entry name" value="vWA-like"/>
    <property type="match status" value="3"/>
</dbReference>
<dbReference type="PANTHER" id="PTHR10338">
    <property type="entry name" value="INTER-ALPHA-TRYPSIN INHIBITOR HEAVY CHAIN FAMILY MEMBER"/>
    <property type="match status" value="1"/>
</dbReference>
<protein>
    <recommendedName>
        <fullName evidence="6">Inter-alpha-trypsin inhibitor heavy chain H4-like</fullName>
    </recommendedName>
</protein>
<feature type="chain" id="PRO_5041276585" description="Inter-alpha-trypsin inhibitor heavy chain H4-like" evidence="1">
    <location>
        <begin position="21"/>
        <end position="2709"/>
    </location>
</feature>
<feature type="domain" description="VIT" evidence="3">
    <location>
        <begin position="869"/>
        <end position="998"/>
    </location>
</feature>
<feature type="domain" description="VIT" evidence="3">
    <location>
        <begin position="1097"/>
        <end position="1226"/>
    </location>
</feature>
<dbReference type="Pfam" id="PF00092">
    <property type="entry name" value="VWA"/>
    <property type="match status" value="3"/>
</dbReference>
<dbReference type="PROSITE" id="PS51468">
    <property type="entry name" value="VIT"/>
    <property type="match status" value="4"/>
</dbReference>
<gene>
    <name evidence="4" type="ORF">OCTVUL_1B002911</name>
</gene>
<dbReference type="Pfam" id="PF08487">
    <property type="entry name" value="VIT"/>
    <property type="match status" value="4"/>
</dbReference>
<reference evidence="4" key="1">
    <citation type="submission" date="2023-08" db="EMBL/GenBank/DDBJ databases">
        <authorList>
            <person name="Alioto T."/>
            <person name="Alioto T."/>
            <person name="Gomez Garrido J."/>
        </authorList>
    </citation>
    <scope>NUCLEOTIDE SEQUENCE</scope>
</reference>
<feature type="domain" description="VIT" evidence="3">
    <location>
        <begin position="14"/>
        <end position="143"/>
    </location>
</feature>
<dbReference type="SMART" id="SM00609">
    <property type="entry name" value="VIT"/>
    <property type="match status" value="4"/>
</dbReference>
<sequence length="2709" mass="307904">MAPRLLFVMFSAAFYLEITANEEPIQKATLKSIHVISDIKYRFATTLISMKYYNPYNSSVSADLHINMPRRSFIANFSMEIDGHVTVGEVKEKSVAKAIYENSVEKGQSAGTVEVKHRFTNVFDISVNVEPQKYIVYNLTYQELLTRENDKYRHVIHLSNGGIIDDFLVEIFIREPQDIIDVLVPEITDDKLTDIAVDKGQQYNVQDPTLVAMPPSTIRITLCNKLDSASIEYISSREVYVKYNPSRKQQEEISEKHGVAGLLRVEYDVDRQNNSNLIYAVDGYFVHFFTSDSIPNLPKHIIFMLDVSGSMYGPKIVQLKKAMETILDQLDPELDKFLIGSFSSDVSWMKEEFLMANNLNKELGKKYIKSLQDGGRTNINAALLQSIDKHKPALNPTKKSIIVFLTDGDPTEKVTNFEHIKKNVRESNQDISLFTLCFGGECDSNFLRELATENGGFNRKIYLDADSKLQIEHLYKEISNILLKDITFVYLDGAVKTSSTTFSSYFKGSELVVSGVLPQEYRPTINVSFTMTNCWGFDNEILELKLYGDDFTIYDDRFLEDSSLTSIQSFSEITEKTYAFLTLEQLLMEDRNEEEVQHNILNLALKYNFVTPLTSMVVTKYQVKEELFGEENFVPSLRPQKYLPSLHPLGYYAPNINHLLQQHPMRAAPSHRVPHTASTGYLPPFPHSPGILIKPLNCSSDLCFTHNIQCRNQIEILLLADKQADVNVYGYMKRASNINCLETLNRIRIRTSAYVDEIILEPQSPTDVPKLKVFEVTHTFSMTVFQYKSMNDETSLSVHFNILGKIVQAGGILGAYVNEFHCIEIPPNHMVLSGEAGLYHKVSYHTEEIERIANKMAPRLLFVMFGAVYYLGITANGETVQKANLKSLHIISNITYRVATTLVSMKYYNPCNSTVGADLVIMMPLNSIILNFSKEIDGHVTIGDEMKKSVAKNIHEKNVGKGKSSGYFKVEHSSTTAFDISVNVEPQKYIVYNLTYQELLTRQNNKYRHDVHVTSGGIIDDFLVEVFITEPQDIIHVSVPKITDNKLTDITVDKELDSALIKNISSREIYIKYNPSRKQQEEISEKDGVAGFLGVEYDVDRQYISNSLDKATLKSIHVISDIKYRFATTLVSMKYYNPHNSSVTADLNLLMPRNSFISNFSMEIDGHVTVGEVKEKSLAKDIYEYTRETGQSSASVEVENRFTNVFDISVNVEPQKYIVYNLTYQELLTRQNNKYRHAVHVTNGEIIDDFLVEIFITEPQDIIHVSVPKITDNKLTDIAVDKELDSALITNISSREVYIKYNPSRKQQEEIKKDGVAGLLRVEYDVDRQNNSNLIYAVDGYFVHFFTPDSLPSLSKHIVFMLDVSASMSGRKIEQMSEAMENILDQLDPELDKFLIGKFSSGVSWMKDEFLIANNLNKNLGKYYIKNLQATGSTNINAALLQSVEKHKATSTPTKKSIIVFLTNGYPTEGVTKLKEIKKNFREVNEEISLFTLCFGRKSINNFFRELATENGGFNRRIYADSDSKLQIENFYKEISNILLKDITFVYLDDAVNISSTSFNNYFKGSELVVSGVLPQNNHSTINVNLTMTNHLGPTMENLELELYRDDFTSDDGFSQNYSLTSIQSFSEITEKTYAYLTLRQLLMEDKTNEVRYDILNLALKYNFVTPLTSMVITKYNVNEELFEKEYLPSRFENQAIVIHVKDQEPEFYPEAEIDRDSVQDIVVVPEAEIVVVPEAEIVVLPEAEIAARHFDVLPEAEIAASRFAKFVPEAEFVVLPEAEIVPEAEIGVQPTSLTHTSHQTVSTTAREFPLFIFHSPGILIKPLNCLTDLCFTDSIQCRNQTEIFLLADEEAGVNVYGHVKKTSDTNCLETLNRIDFSTPDFLASIQAHPQGQTDIPRPFVNQFSPTFSITKATLKSIHVISDIKYRFATTQVSMKYYNPSNSAVLADLHVNMPYNSFISNFSMEIDGNVTVGEVKEKSIAKDFYEHAIETGQSAGYVEVKHRFTNVFDISVNVEPQKYVVYNLTYQELLTRQNNKYRHVIHLSNGGIIDDFLVEVFITEPQDIIDLSVPKIKDDKLTNITDDGGLESALIEYISSREVYIKYNPSRKQQEEISEKDGVEGLLRVEYDVDRQNNPNLIYAVDGYFVHFFTPDSLPSLPKHIIFMLDVSGSMSGRKIEQLKEAMENILDKLDPELDTFLIGKFSNKVSWMMETFLTANETNKQLGKNYIQKLAALGGTNINAALLESIEKHKSALSTTKKSIIIFLTDGQATSGIKIGELIKKNVKEANKNVSLFTLGFGEDCDSKFLREIATENGGFSRKIYVDSDSRLQIENLYKEISNILLKDITFVYLDGAVKTSSTSFSSYFKGSELVVSGVLTQEYRPTINVSLTMTNRWGFDNEILELDLYGDNFTIYDDGFSQNSSLTNIQSFSEITEKTYAYLTLRQLLKEDRTTKVRKDILDLALKYKFVTPLTSMVVTKSRINEKLFEEGRVMPLLRLQRLTPRKLKKAKSSIMLHKRIRPTSPPLTSSGKEMKDTLPNIPGIFIKPFSCSNNLCLRHHVSCQVSTRILLLANFQANLFVHAFVKRSAQSNCLDTINRVILKRKRRLLFEVTADRLVKNGKEVDISNRTEINLNLKNFLSLKVFKTKKAASSETFLSLHFTTLKKITRARGILKKYIAKSACPHDVKNVLPKFKVNTNNPELKQCYFTT</sequence>
<dbReference type="Gene3D" id="3.40.50.410">
    <property type="entry name" value="von Willebrand factor, type A domain"/>
    <property type="match status" value="3"/>
</dbReference>
<keyword evidence="1" id="KW-0732">Signal</keyword>
<proteinExistence type="predicted"/>
<organism evidence="4 5">
    <name type="scientific">Octopus vulgaris</name>
    <name type="common">Common octopus</name>
    <dbReference type="NCBI Taxonomy" id="6645"/>
    <lineage>
        <taxon>Eukaryota</taxon>
        <taxon>Metazoa</taxon>
        <taxon>Spiralia</taxon>
        <taxon>Lophotrochozoa</taxon>
        <taxon>Mollusca</taxon>
        <taxon>Cephalopoda</taxon>
        <taxon>Coleoidea</taxon>
        <taxon>Octopodiformes</taxon>
        <taxon>Octopoda</taxon>
        <taxon>Incirrata</taxon>
        <taxon>Octopodidae</taxon>
        <taxon>Octopus</taxon>
    </lineage>
</organism>